<dbReference type="EMBL" id="LAQL01000008">
    <property type="protein sequence ID" value="KLN60270.1"/>
    <property type="molecule type" value="Genomic_DNA"/>
</dbReference>
<organism evidence="2 3">
    <name type="scientific">Kiloniella spongiae</name>
    <dbReference type="NCBI Taxonomy" id="1489064"/>
    <lineage>
        <taxon>Bacteria</taxon>
        <taxon>Pseudomonadati</taxon>
        <taxon>Pseudomonadota</taxon>
        <taxon>Alphaproteobacteria</taxon>
        <taxon>Rhodospirillales</taxon>
        <taxon>Kiloniellaceae</taxon>
        <taxon>Kiloniella</taxon>
    </lineage>
</organism>
<dbReference type="SUPFAM" id="SSF46785">
    <property type="entry name" value="Winged helix' DNA-binding domain"/>
    <property type="match status" value="1"/>
</dbReference>
<dbReference type="InterPro" id="IPR036390">
    <property type="entry name" value="WH_DNA-bd_sf"/>
</dbReference>
<dbReference type="OrthoDB" id="3186544at2"/>
<dbReference type="AlphaFoldDB" id="A0A0H2MU75"/>
<dbReference type="Proteomes" id="UP000035444">
    <property type="component" value="Unassembled WGS sequence"/>
</dbReference>
<evidence type="ECO:0000313" key="2">
    <source>
        <dbReference type="EMBL" id="KLN60270.1"/>
    </source>
</evidence>
<gene>
    <name evidence="2" type="ORF">WH96_13920</name>
</gene>
<evidence type="ECO:0000259" key="1">
    <source>
        <dbReference type="Pfam" id="PF03551"/>
    </source>
</evidence>
<protein>
    <submittedName>
        <fullName evidence="2">PadR family transcriptional regulator</fullName>
    </submittedName>
</protein>
<dbReference type="PANTHER" id="PTHR43252">
    <property type="entry name" value="TRANSCRIPTIONAL REGULATOR YQJI"/>
    <property type="match status" value="1"/>
</dbReference>
<dbReference type="Gene3D" id="1.10.10.10">
    <property type="entry name" value="Winged helix-like DNA-binding domain superfamily/Winged helix DNA-binding domain"/>
    <property type="match status" value="1"/>
</dbReference>
<accession>A0A0H2MU75</accession>
<dbReference type="InterPro" id="IPR005149">
    <property type="entry name" value="Tscrpt_reg_PadR_N"/>
</dbReference>
<evidence type="ECO:0000313" key="3">
    <source>
        <dbReference type="Proteomes" id="UP000035444"/>
    </source>
</evidence>
<name>A0A0H2MU75_9PROT</name>
<dbReference type="STRING" id="1489064.WH96_13920"/>
<dbReference type="RefSeq" id="WP_047764801.1">
    <property type="nucleotide sequence ID" value="NZ_LAQL01000008.1"/>
</dbReference>
<sequence length="195" mass="22207">MDVRTLCLAVLYQGEASGYEIKKAFKEGAFSHFQDASFGSIYPALGRLSSEGLVECTQMAQEKRPDKKVYKLTQNGEDTLITSLLAPPTPDRFTSDFFFILYFAELLPLLQVIKLLDQRISFYQETINRMTQCDPASLPTGRRLCHGLGLTVYQNSLIYLEENKERFIAELRSQHEIPSSIDTNLKQIDTNRHTS</sequence>
<dbReference type="Pfam" id="PF03551">
    <property type="entry name" value="PadR"/>
    <property type="match status" value="1"/>
</dbReference>
<proteinExistence type="predicted"/>
<feature type="domain" description="Transcription regulator PadR N-terminal" evidence="1">
    <location>
        <begin position="8"/>
        <end position="80"/>
    </location>
</feature>
<dbReference type="PATRIC" id="fig|1489064.4.peg.4129"/>
<dbReference type="InterPro" id="IPR036388">
    <property type="entry name" value="WH-like_DNA-bd_sf"/>
</dbReference>
<keyword evidence="3" id="KW-1185">Reference proteome</keyword>
<comment type="caution">
    <text evidence="2">The sequence shown here is derived from an EMBL/GenBank/DDBJ whole genome shotgun (WGS) entry which is preliminary data.</text>
</comment>
<reference evidence="2 3" key="1">
    <citation type="submission" date="2015-03" db="EMBL/GenBank/DDBJ databases">
        <title>Genome Sequence of Kiloniella spongiae MEBiC09566, isolated from a marine sponge.</title>
        <authorList>
            <person name="Shao Z."/>
            <person name="Wang L."/>
            <person name="Li X."/>
        </authorList>
    </citation>
    <scope>NUCLEOTIDE SEQUENCE [LARGE SCALE GENOMIC DNA]</scope>
    <source>
        <strain evidence="2 3">MEBiC09566</strain>
    </source>
</reference>
<dbReference type="PANTHER" id="PTHR43252:SF6">
    <property type="entry name" value="NEGATIVE TRANSCRIPTION REGULATOR PADR"/>
    <property type="match status" value="1"/>
</dbReference>